<dbReference type="NCBIfam" id="NF041551">
    <property type="entry name" value="YlcI_YnfO_N"/>
    <property type="match status" value="1"/>
</dbReference>
<sequence length="91" mass="10091">MNNQTVRTTLTLPSELLEATDKVVQEGKAKSRNEFVAQALRRELAALKRAEVDAALAEMANDPEYQAEVLKMEAEFASAQWEALQLGESPE</sequence>
<gene>
    <name evidence="1" type="ORF">DP114_32640</name>
</gene>
<dbReference type="AlphaFoldDB" id="A0A856MKV6"/>
<dbReference type="SUPFAM" id="SSF47598">
    <property type="entry name" value="Ribbon-helix-helix"/>
    <property type="match status" value="1"/>
</dbReference>
<dbReference type="CDD" id="cd22231">
    <property type="entry name" value="RHH_NikR_HicB-like"/>
    <property type="match status" value="1"/>
</dbReference>
<proteinExistence type="predicted"/>
<dbReference type="Gene3D" id="1.10.1220.10">
    <property type="entry name" value="Met repressor-like"/>
    <property type="match status" value="1"/>
</dbReference>
<dbReference type="RefSeq" id="WP_169264770.1">
    <property type="nucleotide sequence ID" value="NZ_CAWOXK010000001.1"/>
</dbReference>
<keyword evidence="2" id="KW-1185">Reference proteome</keyword>
<dbReference type="EMBL" id="CP030118">
    <property type="protein sequence ID" value="QDL12015.1"/>
    <property type="molecule type" value="Genomic_DNA"/>
</dbReference>
<evidence type="ECO:0000313" key="2">
    <source>
        <dbReference type="Proteomes" id="UP000503129"/>
    </source>
</evidence>
<evidence type="ECO:0000313" key="1">
    <source>
        <dbReference type="EMBL" id="QDL12015.1"/>
    </source>
</evidence>
<organism evidence="1 2">
    <name type="scientific">Brasilonema sennae CENA114</name>
    <dbReference type="NCBI Taxonomy" id="415709"/>
    <lineage>
        <taxon>Bacteria</taxon>
        <taxon>Bacillati</taxon>
        <taxon>Cyanobacteriota</taxon>
        <taxon>Cyanophyceae</taxon>
        <taxon>Nostocales</taxon>
        <taxon>Scytonemataceae</taxon>
        <taxon>Brasilonema</taxon>
        <taxon>Bromeliae group (in: Brasilonema)</taxon>
    </lineage>
</organism>
<dbReference type="InterPro" id="IPR010985">
    <property type="entry name" value="Ribbon_hlx_hlx"/>
</dbReference>
<protein>
    <submittedName>
        <fullName evidence="1">CopG family transcriptional regulator</fullName>
    </submittedName>
</protein>
<dbReference type="InterPro" id="IPR013321">
    <property type="entry name" value="Arc_rbn_hlx_hlx"/>
</dbReference>
<dbReference type="Proteomes" id="UP000503129">
    <property type="component" value="Chromosome"/>
</dbReference>
<name>A0A856MKV6_9CYAN</name>
<accession>A0A856MKV6</accession>
<dbReference type="KEGG" id="bsen:DP114_32640"/>
<dbReference type="GO" id="GO:0006355">
    <property type="term" value="P:regulation of DNA-templated transcription"/>
    <property type="evidence" value="ECO:0007669"/>
    <property type="project" value="InterPro"/>
</dbReference>
<reference evidence="1 2" key="1">
    <citation type="submission" date="2018-06" db="EMBL/GenBank/DDBJ databases">
        <title>Comparative genomics of Brasilonema spp. strains.</title>
        <authorList>
            <person name="Alvarenga D.O."/>
            <person name="Fiore M.F."/>
            <person name="Varani A.M."/>
        </authorList>
    </citation>
    <scope>NUCLEOTIDE SEQUENCE [LARGE SCALE GENOMIC DNA]</scope>
    <source>
        <strain evidence="1 2">CENA114</strain>
    </source>
</reference>